<comment type="caution">
    <text evidence="2">The sequence shown here is derived from an EMBL/GenBank/DDBJ whole genome shotgun (WGS) entry which is preliminary data.</text>
</comment>
<feature type="region of interest" description="Disordered" evidence="1">
    <location>
        <begin position="1"/>
        <end position="33"/>
    </location>
</feature>
<evidence type="ECO:0000313" key="3">
    <source>
        <dbReference type="Proteomes" id="UP000796761"/>
    </source>
</evidence>
<gene>
    <name evidence="2" type="ORF">HGM15179_012458</name>
</gene>
<protein>
    <submittedName>
        <fullName evidence="2">Uncharacterized protein</fullName>
    </submittedName>
</protein>
<organism evidence="2 3">
    <name type="scientific">Zosterops borbonicus</name>
    <dbReference type="NCBI Taxonomy" id="364589"/>
    <lineage>
        <taxon>Eukaryota</taxon>
        <taxon>Metazoa</taxon>
        <taxon>Chordata</taxon>
        <taxon>Craniata</taxon>
        <taxon>Vertebrata</taxon>
        <taxon>Euteleostomi</taxon>
        <taxon>Archelosauria</taxon>
        <taxon>Archosauria</taxon>
        <taxon>Dinosauria</taxon>
        <taxon>Saurischia</taxon>
        <taxon>Theropoda</taxon>
        <taxon>Coelurosauria</taxon>
        <taxon>Aves</taxon>
        <taxon>Neognathae</taxon>
        <taxon>Neoaves</taxon>
        <taxon>Telluraves</taxon>
        <taxon>Australaves</taxon>
        <taxon>Passeriformes</taxon>
        <taxon>Sylvioidea</taxon>
        <taxon>Zosteropidae</taxon>
        <taxon>Zosterops</taxon>
    </lineage>
</organism>
<reference evidence="2" key="1">
    <citation type="submission" date="2019-04" db="EMBL/GenBank/DDBJ databases">
        <title>Genome assembly of Zosterops borbonicus 15179.</title>
        <authorList>
            <person name="Leroy T."/>
            <person name="Anselmetti Y."/>
            <person name="Tilak M.-K."/>
            <person name="Nabholz B."/>
        </authorList>
    </citation>
    <scope>NUCLEOTIDE SEQUENCE</scope>
    <source>
        <strain evidence="2">HGM_15179</strain>
        <tissue evidence="2">Muscle</tissue>
    </source>
</reference>
<dbReference type="OrthoDB" id="426210at2759"/>
<evidence type="ECO:0000313" key="2">
    <source>
        <dbReference type="EMBL" id="TRZ14645.1"/>
    </source>
</evidence>
<dbReference type="PANTHER" id="PTHR33332">
    <property type="entry name" value="REVERSE TRANSCRIPTASE DOMAIN-CONTAINING PROTEIN"/>
    <property type="match status" value="1"/>
</dbReference>
<dbReference type="EMBL" id="SWJQ01000420">
    <property type="protein sequence ID" value="TRZ14645.1"/>
    <property type="molecule type" value="Genomic_DNA"/>
</dbReference>
<feature type="compositionally biased region" description="Acidic residues" evidence="1">
    <location>
        <begin position="1"/>
        <end position="11"/>
    </location>
</feature>
<dbReference type="Proteomes" id="UP000796761">
    <property type="component" value="Unassembled WGS sequence"/>
</dbReference>
<keyword evidence="3" id="KW-1185">Reference proteome</keyword>
<sequence length="226" mass="24706">MEKEEWEEANESQDRQVLIPAPPEEEPQAPAQAGGDLLETSSAEKNLGVLVENKLAMCQQCVLGAKKASGILGWIRKRVCIPGLQIKGGDPVPLLSPGEAHLECCVQFWAPPDKGHMEVLERVQRRTMKTYLLEQHILPEKRISFLLYAKTCTDLTLQVALEAEEGCEGHETQFLPFLILTSSETSLQKGGPAGFGSTLISLCLTQPPACSYTSNPGRTKTSSCDE</sequence>
<evidence type="ECO:0000256" key="1">
    <source>
        <dbReference type="SAM" id="MobiDB-lite"/>
    </source>
</evidence>
<dbReference type="AlphaFoldDB" id="A0A8K1LHV6"/>
<name>A0A8K1LHV6_9PASS</name>
<accession>A0A8K1LHV6</accession>
<proteinExistence type="predicted"/>